<evidence type="ECO:0000313" key="2">
    <source>
        <dbReference type="EMBL" id="KAL1844524.1"/>
    </source>
</evidence>
<reference evidence="2 3" key="1">
    <citation type="journal article" date="2024" name="Commun. Biol.">
        <title>Comparative genomic analysis of thermophilic fungi reveals convergent evolutionary adaptations and gene losses.</title>
        <authorList>
            <person name="Steindorff A.S."/>
            <person name="Aguilar-Pontes M.V."/>
            <person name="Robinson A.J."/>
            <person name="Andreopoulos B."/>
            <person name="LaButti K."/>
            <person name="Kuo A."/>
            <person name="Mondo S."/>
            <person name="Riley R."/>
            <person name="Otillar R."/>
            <person name="Haridas S."/>
            <person name="Lipzen A."/>
            <person name="Grimwood J."/>
            <person name="Schmutz J."/>
            <person name="Clum A."/>
            <person name="Reid I.D."/>
            <person name="Moisan M.C."/>
            <person name="Butler G."/>
            <person name="Nguyen T.T.M."/>
            <person name="Dewar K."/>
            <person name="Conant G."/>
            <person name="Drula E."/>
            <person name="Henrissat B."/>
            <person name="Hansel C."/>
            <person name="Singer S."/>
            <person name="Hutchinson M.I."/>
            <person name="de Vries R.P."/>
            <person name="Natvig D.O."/>
            <person name="Powell A.J."/>
            <person name="Tsang A."/>
            <person name="Grigoriev I.V."/>
        </authorList>
    </citation>
    <scope>NUCLEOTIDE SEQUENCE [LARGE SCALE GENOMIC DNA]</scope>
    <source>
        <strain evidence="2 3">ATCC 24622</strain>
    </source>
</reference>
<name>A0ABR3VS87_9PEZI</name>
<comment type="caution">
    <text evidence="2">The sequence shown here is derived from an EMBL/GenBank/DDBJ whole genome shotgun (WGS) entry which is preliminary data.</text>
</comment>
<proteinExistence type="predicted"/>
<organism evidence="2 3">
    <name type="scientific">Phialemonium thermophilum</name>
    <dbReference type="NCBI Taxonomy" id="223376"/>
    <lineage>
        <taxon>Eukaryota</taxon>
        <taxon>Fungi</taxon>
        <taxon>Dikarya</taxon>
        <taxon>Ascomycota</taxon>
        <taxon>Pezizomycotina</taxon>
        <taxon>Sordariomycetes</taxon>
        <taxon>Sordariomycetidae</taxon>
        <taxon>Cephalothecales</taxon>
        <taxon>Cephalothecaceae</taxon>
        <taxon>Phialemonium</taxon>
    </lineage>
</organism>
<evidence type="ECO:0000313" key="3">
    <source>
        <dbReference type="Proteomes" id="UP001586593"/>
    </source>
</evidence>
<protein>
    <submittedName>
        <fullName evidence="2">Uncharacterized protein</fullName>
    </submittedName>
</protein>
<feature type="compositionally biased region" description="Polar residues" evidence="1">
    <location>
        <begin position="26"/>
        <end position="36"/>
    </location>
</feature>
<keyword evidence="3" id="KW-1185">Reference proteome</keyword>
<feature type="region of interest" description="Disordered" evidence="1">
    <location>
        <begin position="18"/>
        <end position="54"/>
    </location>
</feature>
<sequence>MGRDPISSSDSILWMREDEAGPGVQVSPNPTNTSYKSGAAASLQPSRCPPHLPPSNFYKHPLPCRDRGHKASAWKAQVYREELPEDVQPFRDLLQSYSKIPPEEVDDHLHRIVSE</sequence>
<evidence type="ECO:0000256" key="1">
    <source>
        <dbReference type="SAM" id="MobiDB-lite"/>
    </source>
</evidence>
<dbReference type="Proteomes" id="UP001586593">
    <property type="component" value="Unassembled WGS sequence"/>
</dbReference>
<dbReference type="EMBL" id="JAZHXJ010001647">
    <property type="protein sequence ID" value="KAL1844524.1"/>
    <property type="molecule type" value="Genomic_DNA"/>
</dbReference>
<gene>
    <name evidence="2" type="ORF">VTK73DRAFT_2357</name>
</gene>
<accession>A0ABR3VS87</accession>